<reference evidence="5" key="1">
    <citation type="journal article" date="2020" name="mSystems">
        <title>Genome- and Community-Level Interaction Insights into Carbon Utilization and Element Cycling Functions of Hydrothermarchaeota in Hydrothermal Sediment.</title>
        <authorList>
            <person name="Zhou Z."/>
            <person name="Liu Y."/>
            <person name="Xu W."/>
            <person name="Pan J."/>
            <person name="Luo Z.H."/>
            <person name="Li M."/>
        </authorList>
    </citation>
    <scope>NUCLEOTIDE SEQUENCE [LARGE SCALE GENOMIC DNA]</scope>
    <source>
        <strain evidence="6">SpSt-1073</strain>
        <strain evidence="5">SpSt-613</strain>
        <strain evidence="4">SpSt-669</strain>
    </source>
</reference>
<evidence type="ECO:0000313" key="5">
    <source>
        <dbReference type="EMBL" id="HGN90255.1"/>
    </source>
</evidence>
<gene>
    <name evidence="6" type="ORF">ENM30_00995</name>
    <name evidence="5" type="ORF">ENT82_03885</name>
    <name evidence="4" type="ORF">ENU43_02260</name>
</gene>
<dbReference type="PANTHER" id="PTHR11908:SF132">
    <property type="entry name" value="ALDEHYDE OXIDASE 1-RELATED"/>
    <property type="match status" value="1"/>
</dbReference>
<proteinExistence type="predicted"/>
<evidence type="ECO:0000259" key="3">
    <source>
        <dbReference type="SMART" id="SM01008"/>
    </source>
</evidence>
<dbReference type="Gene3D" id="3.30.365.10">
    <property type="entry name" value="Aldehyde oxidase/xanthine dehydrogenase, molybdopterin binding domain"/>
    <property type="match status" value="4"/>
</dbReference>
<dbReference type="PANTHER" id="PTHR11908">
    <property type="entry name" value="XANTHINE DEHYDROGENASE"/>
    <property type="match status" value="1"/>
</dbReference>
<dbReference type="Pfam" id="PF02738">
    <property type="entry name" value="MoCoBD_1"/>
    <property type="match status" value="1"/>
</dbReference>
<dbReference type="InterPro" id="IPR037165">
    <property type="entry name" value="AldOxase/xan_DH_Mopterin-bd_sf"/>
</dbReference>
<name>A0A7C4I6J1_CALS0</name>
<dbReference type="SUPFAM" id="SSF54665">
    <property type="entry name" value="CO dehydrogenase molybdoprotein N-domain-like"/>
    <property type="match status" value="1"/>
</dbReference>
<dbReference type="GO" id="GO:0016491">
    <property type="term" value="F:oxidoreductase activity"/>
    <property type="evidence" value="ECO:0007669"/>
    <property type="project" value="UniProtKB-KW"/>
</dbReference>
<dbReference type="Gene3D" id="3.90.1170.50">
    <property type="entry name" value="Aldehyde oxidase/xanthine dehydrogenase, a/b hammerhead"/>
    <property type="match status" value="1"/>
</dbReference>
<evidence type="ECO:0000256" key="2">
    <source>
        <dbReference type="ARBA" id="ARBA00023002"/>
    </source>
</evidence>
<comment type="caution">
    <text evidence="5">The sequence shown here is derived from an EMBL/GenBank/DDBJ whole genome shotgun (WGS) entry which is preliminary data.</text>
</comment>
<feature type="domain" description="Aldehyde oxidase/xanthine dehydrogenase a/b hammerhead" evidence="3">
    <location>
        <begin position="32"/>
        <end position="136"/>
    </location>
</feature>
<dbReference type="InterPro" id="IPR016208">
    <property type="entry name" value="Ald_Oxase/xanthine_DH-like"/>
</dbReference>
<keyword evidence="2" id="KW-0560">Oxidoreductase</keyword>
<organism evidence="5">
    <name type="scientific">Caldiarchaeum subterraneum</name>
    <dbReference type="NCBI Taxonomy" id="311458"/>
    <lineage>
        <taxon>Archaea</taxon>
        <taxon>Nitrososphaerota</taxon>
        <taxon>Candidatus Caldarchaeales</taxon>
        <taxon>Candidatus Caldarchaeaceae</taxon>
        <taxon>Candidatus Caldarchaeum</taxon>
    </lineage>
</organism>
<dbReference type="SUPFAM" id="SSF56003">
    <property type="entry name" value="Molybdenum cofactor-binding domain"/>
    <property type="match status" value="1"/>
</dbReference>
<protein>
    <submittedName>
        <fullName evidence="5">Xanthine dehydrogenase family protein molybdopterin-binding subunit</fullName>
    </submittedName>
</protein>
<keyword evidence="1" id="KW-0500">Molybdenum</keyword>
<dbReference type="AlphaFoldDB" id="A0A7C4I6J1"/>
<dbReference type="Pfam" id="PF20256">
    <property type="entry name" value="MoCoBD_2"/>
    <property type="match status" value="1"/>
</dbReference>
<evidence type="ECO:0000313" key="4">
    <source>
        <dbReference type="EMBL" id="HGL40478.1"/>
    </source>
</evidence>
<evidence type="ECO:0000256" key="1">
    <source>
        <dbReference type="ARBA" id="ARBA00022505"/>
    </source>
</evidence>
<dbReference type="EMBL" id="DTAD01000035">
    <property type="protein sequence ID" value="HGN90255.1"/>
    <property type="molecule type" value="Genomic_DNA"/>
</dbReference>
<accession>A0A7C4I6J1</accession>
<dbReference type="InterPro" id="IPR008274">
    <property type="entry name" value="AldOxase/xan_DH_MoCoBD1"/>
</dbReference>
<dbReference type="InterPro" id="IPR046867">
    <property type="entry name" value="AldOxase/xan_DH_MoCoBD2"/>
</dbReference>
<dbReference type="InterPro" id="IPR000674">
    <property type="entry name" value="Ald_Oxase/Xan_DH_a/b"/>
</dbReference>
<dbReference type="GO" id="GO:0005506">
    <property type="term" value="F:iron ion binding"/>
    <property type="evidence" value="ECO:0007669"/>
    <property type="project" value="InterPro"/>
</dbReference>
<dbReference type="EMBL" id="DTCM01000025">
    <property type="protein sequence ID" value="HGL40478.1"/>
    <property type="molecule type" value="Genomic_DNA"/>
</dbReference>
<sequence>MHQGFISVLVTAERYRVVGKSVPKIDGGLKVVGAARYVDDVELPNMLYAKILRSRYPHARILRINTEKAWRVPGVRAVVTGYDVQLGRMGILQDHPPLKTGKVRSVRDEVAAVAAETVEAAEEAVEAIEVEYEPLEGVFDPEEAMKPDAPLVHEENRSNIVDLKMRFSTSDSTHLNQVFEKAAAVVSDRYQVHYNNASPLGTMGVVAHYNNLGELTMYTNTQAPFLYRHELGKILGISPSKIRVIQPEIGGAFGRGMDVYPLDPIAAALSMKTRRPVKLVFTREEELQYAPPRQPAIIYMRTAADREGRLLAREARVILDAGAYVSWGPFDGRVMMATTTGLYTVPEVLFEATVVYTNNPYTGTQRGAGNPQITFAIEQQMDALAEELGMDPVEFRIINANKPNTVTPQGLKITTCELRECLRRAAEEIGWRGRGMAGPNRGIGFAAFFHVGGGARVYRSDGCGTVLSVDDFGLVTVITGSTDLGTGSDTAIAQIVAEELGISLEKVRVVNDDASIRPWDVGTHASRATFVAGNSALLAAKKAREILAKAAAEELQTPPENLVFENNTVYDVTNPAKKIEFDKLVRRIHFRQGGSNIVVSVYYDPPTEMQDENWMGNLSAAYVFGAQAALVEVDPETKWVKVLKIVSVHDSGRILNPAAAEGQVHGGVAMGLSYTLYEELVLEQGRVVNAALTDYLLPTALETPVIKTVFVEKPDPAGPFGAKGLGETGCIPTPAAIANAVYDATGKRVKKLPIKPESL</sequence>
<dbReference type="SMART" id="SM01008">
    <property type="entry name" value="Ald_Xan_dh_C"/>
    <property type="match status" value="1"/>
</dbReference>
<dbReference type="InterPro" id="IPR036856">
    <property type="entry name" value="Ald_Oxase/Xan_DH_a/b_sf"/>
</dbReference>
<dbReference type="EMBL" id="DRXG01000014">
    <property type="protein sequence ID" value="HHN51868.1"/>
    <property type="molecule type" value="Genomic_DNA"/>
</dbReference>
<dbReference type="Pfam" id="PF01315">
    <property type="entry name" value="Ald_Xan_dh_C"/>
    <property type="match status" value="1"/>
</dbReference>
<evidence type="ECO:0000313" key="6">
    <source>
        <dbReference type="EMBL" id="HHN51868.1"/>
    </source>
</evidence>